<dbReference type="EMBL" id="LAZR01004040">
    <property type="protein sequence ID" value="KKN12356.1"/>
    <property type="molecule type" value="Genomic_DNA"/>
</dbReference>
<sequence length="100" mass="12061">MNTLEKAKIWLGRNNIKFEYGNDKKHNIESIKIWIANNSYYWIYRHTGNKNKNRIIRTNITQETFDIECYRPSGSTYIGSLTRRLSFDELKKRLKSGYHR</sequence>
<dbReference type="AlphaFoldDB" id="A0A0F9QGR6"/>
<name>A0A0F9QGR6_9ZZZZ</name>
<protein>
    <submittedName>
        <fullName evidence="1">Uncharacterized protein</fullName>
    </submittedName>
</protein>
<evidence type="ECO:0000313" key="1">
    <source>
        <dbReference type="EMBL" id="KKN12356.1"/>
    </source>
</evidence>
<comment type="caution">
    <text evidence="1">The sequence shown here is derived from an EMBL/GenBank/DDBJ whole genome shotgun (WGS) entry which is preliminary data.</text>
</comment>
<proteinExistence type="predicted"/>
<gene>
    <name evidence="1" type="ORF">LCGC14_1017350</name>
</gene>
<accession>A0A0F9QGR6</accession>
<organism evidence="1">
    <name type="scientific">marine sediment metagenome</name>
    <dbReference type="NCBI Taxonomy" id="412755"/>
    <lineage>
        <taxon>unclassified sequences</taxon>
        <taxon>metagenomes</taxon>
        <taxon>ecological metagenomes</taxon>
    </lineage>
</organism>
<reference evidence="1" key="1">
    <citation type="journal article" date="2015" name="Nature">
        <title>Complex archaea that bridge the gap between prokaryotes and eukaryotes.</title>
        <authorList>
            <person name="Spang A."/>
            <person name="Saw J.H."/>
            <person name="Jorgensen S.L."/>
            <person name="Zaremba-Niedzwiedzka K."/>
            <person name="Martijn J."/>
            <person name="Lind A.E."/>
            <person name="van Eijk R."/>
            <person name="Schleper C."/>
            <person name="Guy L."/>
            <person name="Ettema T.J."/>
        </authorList>
    </citation>
    <scope>NUCLEOTIDE SEQUENCE</scope>
</reference>